<dbReference type="PROSITE" id="PS50943">
    <property type="entry name" value="HTH_CROC1"/>
    <property type="match status" value="1"/>
</dbReference>
<evidence type="ECO:0000313" key="3">
    <source>
        <dbReference type="EMBL" id="MBF7957904.1"/>
    </source>
</evidence>
<dbReference type="SMART" id="SM00530">
    <property type="entry name" value="HTH_XRE"/>
    <property type="match status" value="1"/>
</dbReference>
<feature type="compositionally biased region" description="Basic residues" evidence="1">
    <location>
        <begin position="46"/>
        <end position="55"/>
    </location>
</feature>
<gene>
    <name evidence="3" type="ORF">IV431_20305</name>
</gene>
<dbReference type="Proteomes" id="UP000600307">
    <property type="component" value="Unassembled WGS sequence"/>
</dbReference>
<dbReference type="SUPFAM" id="SSF47413">
    <property type="entry name" value="lambda repressor-like DNA-binding domains"/>
    <property type="match status" value="1"/>
</dbReference>
<dbReference type="RefSeq" id="WP_119824658.1">
    <property type="nucleotide sequence ID" value="NZ_JADOBH010000005.1"/>
</dbReference>
<evidence type="ECO:0000256" key="1">
    <source>
        <dbReference type="SAM" id="MobiDB-lite"/>
    </source>
</evidence>
<proteinExistence type="predicted"/>
<comment type="caution">
    <text evidence="3">The sequence shown here is derived from an EMBL/GenBank/DDBJ whole genome shotgun (WGS) entry which is preliminary data.</text>
</comment>
<dbReference type="Gene3D" id="1.10.260.40">
    <property type="entry name" value="lambda repressor-like DNA-binding domains"/>
    <property type="match status" value="1"/>
</dbReference>
<dbReference type="InterPro" id="IPR001387">
    <property type="entry name" value="Cro/C1-type_HTH"/>
</dbReference>
<dbReference type="Pfam" id="PF01381">
    <property type="entry name" value="HTH_3"/>
    <property type="match status" value="1"/>
</dbReference>
<evidence type="ECO:0000259" key="2">
    <source>
        <dbReference type="PROSITE" id="PS50943"/>
    </source>
</evidence>
<sequence>MKEPLIATDSAKSTIAKIRAKKNAAQKTQSATAEITNQAERDRAVKTRTRRRVSHLTKPVSANERNEARLQIMRALISGEISQGEALKALRINVLGLKQDAFAKLVSVSRKTLSEVENDKGNYTPDIINKLFKPFGLKVGLVPVSQQVLSTLFFNKQ</sequence>
<organism evidence="3 4">
    <name type="scientific">Rahnella victoriana</name>
    <dbReference type="NCBI Taxonomy" id="1510570"/>
    <lineage>
        <taxon>Bacteria</taxon>
        <taxon>Pseudomonadati</taxon>
        <taxon>Pseudomonadota</taxon>
        <taxon>Gammaproteobacteria</taxon>
        <taxon>Enterobacterales</taxon>
        <taxon>Yersiniaceae</taxon>
        <taxon>Rahnella</taxon>
    </lineage>
</organism>
<feature type="region of interest" description="Disordered" evidence="1">
    <location>
        <begin position="21"/>
        <end position="55"/>
    </location>
</feature>
<feature type="compositionally biased region" description="Polar residues" evidence="1">
    <location>
        <begin position="25"/>
        <end position="38"/>
    </location>
</feature>
<keyword evidence="4" id="KW-1185">Reference proteome</keyword>
<accession>A0ABS0DVI9</accession>
<protein>
    <submittedName>
        <fullName evidence="3">Helix-turn-helix transcriptional regulator</fullName>
    </submittedName>
</protein>
<reference evidence="3 4" key="1">
    <citation type="submission" date="2020-11" db="EMBL/GenBank/DDBJ databases">
        <title>Taxonomic investigation of Rahnella spp.</title>
        <authorList>
            <person name="Lee S.D."/>
        </authorList>
    </citation>
    <scope>NUCLEOTIDE SEQUENCE [LARGE SCALE GENOMIC DNA]</scope>
    <source>
        <strain evidence="3 4">SAP-10</strain>
    </source>
</reference>
<name>A0ABS0DVI9_9GAMM</name>
<feature type="domain" description="HTH cro/C1-type" evidence="2">
    <location>
        <begin position="87"/>
        <end position="142"/>
    </location>
</feature>
<dbReference type="EMBL" id="JADOBH010000005">
    <property type="protein sequence ID" value="MBF7957904.1"/>
    <property type="molecule type" value="Genomic_DNA"/>
</dbReference>
<evidence type="ECO:0000313" key="4">
    <source>
        <dbReference type="Proteomes" id="UP000600307"/>
    </source>
</evidence>
<dbReference type="CDD" id="cd00093">
    <property type="entry name" value="HTH_XRE"/>
    <property type="match status" value="1"/>
</dbReference>
<dbReference type="InterPro" id="IPR010982">
    <property type="entry name" value="Lambda_DNA-bd_dom_sf"/>
</dbReference>